<dbReference type="PANTHER" id="PTHR46312">
    <property type="entry name" value="NACHT DOMAIN-CONTAINING PROTEIN"/>
    <property type="match status" value="1"/>
</dbReference>
<dbReference type="GeneID" id="119725467"/>
<reference evidence="7" key="1">
    <citation type="submission" date="2022-11" db="UniProtKB">
        <authorList>
            <consortium name="EnsemblMetazoa"/>
        </authorList>
    </citation>
    <scope>IDENTIFICATION</scope>
</reference>
<dbReference type="Proteomes" id="UP000887568">
    <property type="component" value="Unplaced"/>
</dbReference>
<dbReference type="PROSITE" id="PS50837">
    <property type="entry name" value="NACHT"/>
    <property type="match status" value="1"/>
</dbReference>
<dbReference type="InterPro" id="IPR029071">
    <property type="entry name" value="Ubiquitin-like_domsf"/>
</dbReference>
<dbReference type="CDD" id="cd01670">
    <property type="entry name" value="Death"/>
    <property type="match status" value="3"/>
</dbReference>
<dbReference type="InterPro" id="IPR000488">
    <property type="entry name" value="Death_dom"/>
</dbReference>
<accession>A0A913ZLX8</accession>
<evidence type="ECO:0000259" key="4">
    <source>
        <dbReference type="PROSITE" id="PS50017"/>
    </source>
</evidence>
<dbReference type="PROSITE" id="PS50053">
    <property type="entry name" value="UBIQUITIN_2"/>
    <property type="match status" value="2"/>
</dbReference>
<dbReference type="InterPro" id="IPR000626">
    <property type="entry name" value="Ubiquitin-like_dom"/>
</dbReference>
<dbReference type="Pfam" id="PF05729">
    <property type="entry name" value="NACHT"/>
    <property type="match status" value="1"/>
</dbReference>
<dbReference type="SMART" id="SM00213">
    <property type="entry name" value="UBQ"/>
    <property type="match status" value="2"/>
</dbReference>
<evidence type="ECO:0000259" key="6">
    <source>
        <dbReference type="PROSITE" id="PS50837"/>
    </source>
</evidence>
<feature type="domain" description="Ubiquitin-like" evidence="5">
    <location>
        <begin position="322"/>
        <end position="404"/>
    </location>
</feature>
<feature type="compositionally biased region" description="Polar residues" evidence="3">
    <location>
        <begin position="712"/>
        <end position="730"/>
    </location>
</feature>
<dbReference type="OrthoDB" id="120976at2759"/>
<dbReference type="GO" id="GO:0005524">
    <property type="term" value="F:ATP binding"/>
    <property type="evidence" value="ECO:0007669"/>
    <property type="project" value="UniProtKB-KW"/>
</dbReference>
<dbReference type="OMA" id="DMTHIGP"/>
<feature type="domain" description="Death" evidence="4">
    <location>
        <begin position="633"/>
        <end position="689"/>
    </location>
</feature>
<protein>
    <submittedName>
        <fullName evidence="7">Uncharacterized protein</fullName>
    </submittedName>
</protein>
<feature type="domain" description="Death" evidence="4">
    <location>
        <begin position="183"/>
        <end position="263"/>
    </location>
</feature>
<dbReference type="InterPro" id="IPR011029">
    <property type="entry name" value="DEATH-like_dom_sf"/>
</dbReference>
<sequence length="2094" mass="234476">MLQKTIQDLDAYIKATAVVYDHSNTKLVSRKTRVSRRRKEAFLSVLPYRKPSSHHHSHERKTSSSLITRKPRSKPAKKSVISNPKQKLNISVQTPENANDDAPQTLSFQLDPETSVQSLKELIEKQIGVEARRQCLYIRRNFQLFDLLTLEENCVDKDEIISLRLSEDDENCDDVPKEKAAIDDEYLQDLSSKIESSWKELAKHLGFEEAEIAAIQTTNEGSTEESRHMLLTWWEKTTDRDEAAQKLRRALEAIGLTDLDQNVPVTGYSIDEAAGPEPEKRQEAGEDEESKQNGAASTEEEKLKKEQVGNQDKPRPFSFRYVQVFIQCHVSHKAKTLCFRMNAETSVFTLKHMINEKISVQPQQQRLYIRRNFRNFELCNLLTLQDCGIHQDENISLRLSTDGLLGGGPKDKHLADDQFFRDLASKTESCWEELAKSLRYEDAAIKQFQTISQENTERSLQMLLSWWGKQTNREEGFQSLRDALNSIGRAELAPMIPSEEQQRMKQEVQVEGATEWSMQEETTIPEGQRPRQEDVGHQDEAQPEVQVGGAKERSMQEETTTSEGQRPRQEDVGHRDKLQPEVQVEGATERSMQEETTTSEGQRPRKEDVGHLAKSKPEAPVGVTETECYSVNIDTIKANHSNDTVRQCFEMLSTWWRKQDKYPEARQTLKKALIDSGRNDLVRDTSERRRHSQRQGDDSEQEIPPSMLTALAETSGSSARQQQPGSSTTQETRDDPAQLAADKCEKELKYKYTTTGSYVQMLPWIDDDKRHIMDIYTKLQLEKTDDKDLKVEVKSYLDIFKLKSREGHPVIRAILRGTAGVGKTTLIDKIAYDWACGTVDVLNRYKLVFVLKMRSLQQKSDVIDALFDQLPNKNAINRKDLKSFITANPEDVLFLLDGFDEFKSTELDETEFGSILNMLNRKGEYEKCTVFVTTRPSHYDKLVKNTLIEHPFALVNVLGFSKDDIKEYVDKFYSQELPKANGLLERITSSGVLSDLAKSPMLLLLMCLLWRKSVTLPDTRFRLYHKALHYIFKRKTQMSTGEISRLIITLGKVALGGLLSSDQKLSFQEEDFELGVLDMAIRAGILTSERVVNGIDTFKSVHFIHKTFQEFCAAIYYKSLTSEGERRQFETFFREVSDTAGFEYLLPFCCGDSDGPSTNLILNILLHKVGCAGDLDDKNLQIALNCNFESQSLTLPPMELINSVIAPNVKVLYYLSDDHLTSLIYFLKNVTDEKKGGGKACLKRIHTLSMAKTNGQRLDEAGVFINSKLSQNDWSHLISSLCLKEMTQLNTVCLSGCVPMRSINMEHIIGELSNLPNLLELDLSANRTLAGSGLGQAWSHLREIKTLNKLKLQFCGLGSDDLEPLAVGLSNLPNLVELDLSGNETLAGSGWSWSHLREIKTLNKLELNECSLKSGDLEPIAEALSNLPKLVELRLCGNRSLAGSGRSWSHLRGIKTLNNLNLNHCYLKSDDLEPIAKALSNLPNFVELHLHDNRTLDGSGQAWSHLREIKTLNNLNLDLCGLGSDDLEPIAVGLSNLPNLVELNLSLNTTLAGSGRSWFHLGEIKTLNKLILGFCRLKSDDLEPIAIGLSNLPNLVELDLSHNETLAGSGRSWFHLGEIKTLNKLNLGSCRLKSDDLEPIAIGLSNLPNLVELDLSHNETLAGSGRAWSRLRGIKTLNKLSLGSCRLKSDDLEPIATGLSNLPNLVELDLHGNETLAGSGRPWSRLRGIKTLNKLNLGSCRFKRDDLEPIAIGLSNLPNLVELDLHGNETLAGSGRPWSRLRGIKTLNKLSLGSCRLKSDDLEPIAIGLSNLPNLVELDLSHNETLAGSGRAWSRLRGIKTLNKLSLGSCRLKSDDLEPIATGLSNLPNLVELDLHGNETLAGSGRPWSRLRGIKTLNKLNLGSCRLKSDDLEPIAIGLSNLPNLVELDLSHNETLAGSGRAWSRLRGIKTLNKLSLGSCRLKSDDLEPIATGLSNLPNLVELDLHGNETLAGSGRPWSRLRGIKTLNKLNLGSCRLKRDDLEPIAIGLSNLPNLVELHLSGNESLAGSGRSWSVLAKIKHLRKLALVRCDMIADDKTQITEALSQMTNLEVEF</sequence>
<feature type="compositionally biased region" description="Basic and acidic residues" evidence="3">
    <location>
        <begin position="528"/>
        <end position="540"/>
    </location>
</feature>
<feature type="region of interest" description="Disordered" evidence="3">
    <location>
        <begin position="268"/>
        <end position="311"/>
    </location>
</feature>
<dbReference type="Gene3D" id="3.40.50.300">
    <property type="entry name" value="P-loop containing nucleotide triphosphate hydrolases"/>
    <property type="match status" value="1"/>
</dbReference>
<dbReference type="GO" id="GO:0007165">
    <property type="term" value="P:signal transduction"/>
    <property type="evidence" value="ECO:0007669"/>
    <property type="project" value="InterPro"/>
</dbReference>
<organism evidence="7 8">
    <name type="scientific">Patiria miniata</name>
    <name type="common">Bat star</name>
    <name type="synonym">Asterina miniata</name>
    <dbReference type="NCBI Taxonomy" id="46514"/>
    <lineage>
        <taxon>Eukaryota</taxon>
        <taxon>Metazoa</taxon>
        <taxon>Echinodermata</taxon>
        <taxon>Eleutherozoa</taxon>
        <taxon>Asterozoa</taxon>
        <taxon>Asteroidea</taxon>
        <taxon>Valvatacea</taxon>
        <taxon>Valvatida</taxon>
        <taxon>Asterinidae</taxon>
        <taxon>Patiria</taxon>
    </lineage>
</organism>
<evidence type="ECO:0000256" key="2">
    <source>
        <dbReference type="ARBA" id="ARBA00022840"/>
    </source>
</evidence>
<dbReference type="Gene3D" id="3.80.10.10">
    <property type="entry name" value="Ribonuclease Inhibitor"/>
    <property type="match status" value="4"/>
</dbReference>
<feature type="region of interest" description="Disordered" evidence="3">
    <location>
        <begin position="676"/>
        <end position="737"/>
    </location>
</feature>
<dbReference type="InterPro" id="IPR007111">
    <property type="entry name" value="NACHT_NTPase"/>
</dbReference>
<feature type="region of interest" description="Disordered" evidence="3">
    <location>
        <begin position="47"/>
        <end position="102"/>
    </location>
</feature>
<feature type="compositionally biased region" description="Basic and acidic residues" evidence="3">
    <location>
        <begin position="602"/>
        <end position="617"/>
    </location>
</feature>
<dbReference type="SUPFAM" id="SSF52047">
    <property type="entry name" value="RNI-like"/>
    <property type="match status" value="2"/>
</dbReference>
<dbReference type="SUPFAM" id="SSF47986">
    <property type="entry name" value="DEATH domain"/>
    <property type="match status" value="3"/>
</dbReference>
<dbReference type="InterPro" id="IPR032675">
    <property type="entry name" value="LRR_dom_sf"/>
</dbReference>
<feature type="compositionally biased region" description="Polar residues" evidence="3">
    <location>
        <begin position="80"/>
        <end position="102"/>
    </location>
</feature>
<proteinExistence type="predicted"/>
<dbReference type="Pfam" id="PF00531">
    <property type="entry name" value="Death"/>
    <property type="match status" value="2"/>
</dbReference>
<dbReference type="PROSITE" id="PS50017">
    <property type="entry name" value="DEATH_DOMAIN"/>
    <property type="match status" value="3"/>
</dbReference>
<dbReference type="SMART" id="SM00005">
    <property type="entry name" value="DEATH"/>
    <property type="match status" value="2"/>
</dbReference>
<evidence type="ECO:0000256" key="3">
    <source>
        <dbReference type="SAM" id="MobiDB-lite"/>
    </source>
</evidence>
<feature type="region of interest" description="Disordered" evidence="3">
    <location>
        <begin position="494"/>
        <end position="621"/>
    </location>
</feature>
<dbReference type="InterPro" id="IPR027417">
    <property type="entry name" value="P-loop_NTPase"/>
</dbReference>
<dbReference type="EnsemblMetazoa" id="XM_038196875.1">
    <property type="protein sequence ID" value="XP_038052803.1"/>
    <property type="gene ID" value="LOC119725467"/>
</dbReference>
<keyword evidence="2" id="KW-0067">ATP-binding</keyword>
<evidence type="ECO:0000259" key="5">
    <source>
        <dbReference type="PROSITE" id="PS50053"/>
    </source>
</evidence>
<feature type="domain" description="Ubiquitin-like" evidence="5">
    <location>
        <begin position="88"/>
        <end position="170"/>
    </location>
</feature>
<dbReference type="SUPFAM" id="SSF54236">
    <property type="entry name" value="Ubiquitin-like"/>
    <property type="match status" value="2"/>
</dbReference>
<dbReference type="SUPFAM" id="SSF52540">
    <property type="entry name" value="P-loop containing nucleoside triphosphate hydrolases"/>
    <property type="match status" value="1"/>
</dbReference>
<dbReference type="Gene3D" id="1.10.533.10">
    <property type="entry name" value="Death Domain, Fas"/>
    <property type="match status" value="3"/>
</dbReference>
<keyword evidence="1" id="KW-0547">Nucleotide-binding</keyword>
<feature type="compositionally biased region" description="Basic and acidic residues" evidence="3">
    <location>
        <begin position="565"/>
        <end position="579"/>
    </location>
</feature>
<evidence type="ECO:0000256" key="1">
    <source>
        <dbReference type="ARBA" id="ARBA00022741"/>
    </source>
</evidence>
<dbReference type="RefSeq" id="XP_038052803.1">
    <property type="nucleotide sequence ID" value="XM_038196875.1"/>
</dbReference>
<keyword evidence="8" id="KW-1185">Reference proteome</keyword>
<feature type="compositionally biased region" description="Basic and acidic residues" evidence="3">
    <location>
        <begin position="299"/>
        <end position="311"/>
    </location>
</feature>
<feature type="domain" description="NACHT" evidence="6">
    <location>
        <begin position="811"/>
        <end position="937"/>
    </location>
</feature>
<name>A0A913ZLX8_PATMI</name>
<feature type="compositionally biased region" description="Basic and acidic residues" evidence="3">
    <location>
        <begin position="677"/>
        <end position="687"/>
    </location>
</feature>
<dbReference type="PANTHER" id="PTHR46312:SF2">
    <property type="entry name" value="NUCLEOTIDE-BINDING OLIGOMERIZATION DOMAIN-CONTAINING PROTEIN 2-LIKE"/>
    <property type="match status" value="1"/>
</dbReference>
<evidence type="ECO:0000313" key="7">
    <source>
        <dbReference type="EnsemblMetazoa" id="XP_038052803.1"/>
    </source>
</evidence>
<evidence type="ECO:0000313" key="8">
    <source>
        <dbReference type="Proteomes" id="UP000887568"/>
    </source>
</evidence>
<dbReference type="Gene3D" id="3.10.20.90">
    <property type="entry name" value="Phosphatidylinositol 3-kinase Catalytic Subunit, Chain A, domain 1"/>
    <property type="match status" value="2"/>
</dbReference>
<feature type="domain" description="Death" evidence="4">
    <location>
        <begin position="431"/>
        <end position="500"/>
    </location>
</feature>